<comment type="caution">
    <text evidence="6">The sequence shown here is derived from an EMBL/GenBank/DDBJ whole genome shotgun (WGS) entry which is preliminary data.</text>
</comment>
<keyword evidence="4 5" id="KW-0472">Membrane</keyword>
<dbReference type="PANTHER" id="PTHR31465">
    <property type="entry name" value="PROTEIN RTA1-RELATED"/>
    <property type="match status" value="1"/>
</dbReference>
<dbReference type="GO" id="GO:0000324">
    <property type="term" value="C:fungal-type vacuole"/>
    <property type="evidence" value="ECO:0007669"/>
    <property type="project" value="TreeGrafter"/>
</dbReference>
<keyword evidence="3 5" id="KW-1133">Transmembrane helix</keyword>
<accession>A0AAD6YM91</accession>
<evidence type="ECO:0000256" key="3">
    <source>
        <dbReference type="ARBA" id="ARBA00022989"/>
    </source>
</evidence>
<evidence type="ECO:0000256" key="4">
    <source>
        <dbReference type="ARBA" id="ARBA00023136"/>
    </source>
</evidence>
<feature type="transmembrane region" description="Helical" evidence="5">
    <location>
        <begin position="39"/>
        <end position="62"/>
    </location>
</feature>
<dbReference type="Proteomes" id="UP001219525">
    <property type="component" value="Unassembled WGS sequence"/>
</dbReference>
<evidence type="ECO:0000313" key="7">
    <source>
        <dbReference type="Proteomes" id="UP001219525"/>
    </source>
</evidence>
<keyword evidence="7" id="KW-1185">Reference proteome</keyword>
<gene>
    <name evidence="6" type="ORF">GGX14DRAFT_694426</name>
</gene>
<evidence type="ECO:0000313" key="6">
    <source>
        <dbReference type="EMBL" id="KAJ7223529.1"/>
    </source>
</evidence>
<feature type="transmembrane region" description="Helical" evidence="5">
    <location>
        <begin position="244"/>
        <end position="262"/>
    </location>
</feature>
<reference evidence="6" key="1">
    <citation type="submission" date="2023-03" db="EMBL/GenBank/DDBJ databases">
        <title>Massive genome expansion in bonnet fungi (Mycena s.s.) driven by repeated elements and novel gene families across ecological guilds.</title>
        <authorList>
            <consortium name="Lawrence Berkeley National Laboratory"/>
            <person name="Harder C.B."/>
            <person name="Miyauchi S."/>
            <person name="Viragh M."/>
            <person name="Kuo A."/>
            <person name="Thoen E."/>
            <person name="Andreopoulos B."/>
            <person name="Lu D."/>
            <person name="Skrede I."/>
            <person name="Drula E."/>
            <person name="Henrissat B."/>
            <person name="Morin E."/>
            <person name="Kohler A."/>
            <person name="Barry K."/>
            <person name="LaButti K."/>
            <person name="Morin E."/>
            <person name="Salamov A."/>
            <person name="Lipzen A."/>
            <person name="Mereny Z."/>
            <person name="Hegedus B."/>
            <person name="Baldrian P."/>
            <person name="Stursova M."/>
            <person name="Weitz H."/>
            <person name="Taylor A."/>
            <person name="Grigoriev I.V."/>
            <person name="Nagy L.G."/>
            <person name="Martin F."/>
            <person name="Kauserud H."/>
        </authorList>
    </citation>
    <scope>NUCLEOTIDE SEQUENCE</scope>
    <source>
        <strain evidence="6">9144</strain>
    </source>
</reference>
<feature type="transmembrane region" description="Helical" evidence="5">
    <location>
        <begin position="110"/>
        <end position="131"/>
    </location>
</feature>
<proteinExistence type="predicted"/>
<dbReference type="Pfam" id="PF04479">
    <property type="entry name" value="RTA1"/>
    <property type="match status" value="1"/>
</dbReference>
<name>A0AAD6YM91_9AGAR</name>
<dbReference type="AlphaFoldDB" id="A0AAD6YM91"/>
<dbReference type="GO" id="GO:0005886">
    <property type="term" value="C:plasma membrane"/>
    <property type="evidence" value="ECO:0007669"/>
    <property type="project" value="TreeGrafter"/>
</dbReference>
<evidence type="ECO:0000256" key="1">
    <source>
        <dbReference type="ARBA" id="ARBA00004141"/>
    </source>
</evidence>
<keyword evidence="2 5" id="KW-0812">Transmembrane</keyword>
<comment type="subcellular location">
    <subcellularLocation>
        <location evidence="1">Membrane</location>
        <topology evidence="1">Multi-pass membrane protein</topology>
    </subcellularLocation>
</comment>
<dbReference type="EMBL" id="JARJCW010000006">
    <property type="protein sequence ID" value="KAJ7223529.1"/>
    <property type="molecule type" value="Genomic_DNA"/>
</dbReference>
<feature type="transmembrane region" description="Helical" evidence="5">
    <location>
        <begin position="74"/>
        <end position="98"/>
    </location>
</feature>
<evidence type="ECO:0000256" key="2">
    <source>
        <dbReference type="ARBA" id="ARBA00022692"/>
    </source>
</evidence>
<protein>
    <submittedName>
        <fullName evidence="6">RTA1 like protein-domain-containing protein</fullName>
    </submittedName>
</protein>
<dbReference type="PANTHER" id="PTHR31465:SF9">
    <property type="entry name" value="SPHINGOID LONG-CHAIN BASE TRANSPORTER RSB1"/>
    <property type="match status" value="1"/>
</dbReference>
<evidence type="ECO:0000256" key="5">
    <source>
        <dbReference type="SAM" id="Phobius"/>
    </source>
</evidence>
<feature type="transmembrane region" description="Helical" evidence="5">
    <location>
        <begin position="151"/>
        <end position="175"/>
    </location>
</feature>
<sequence length="292" mass="32880">MDSFYPLLQPRLEPFNPYHYVPTKWILLHLGQAIRYRTWWLLPTAVLAGILEVTGWAARLWSSFTPLNLLPFKIQIAATIVGPTPLIAADFIILGRVIRRLGTGYSRLSPRLYSIIFCSCDIISLCVQAFGALQASAEIGRGENPEHGGHIMLLGICFQMAVLSVYILLAGEFFARYFFDAPVRRDTAYHVVGLARGPALTPRLRIMLAALAFNTTCLLIRAIYRTLELQDGFAGRIVSTQRYFNWLDGAMITLAIFTFNFVHPGIFLAPQDKAESDIELRMKDAGLLYHRL</sequence>
<organism evidence="6 7">
    <name type="scientific">Mycena pura</name>
    <dbReference type="NCBI Taxonomy" id="153505"/>
    <lineage>
        <taxon>Eukaryota</taxon>
        <taxon>Fungi</taxon>
        <taxon>Dikarya</taxon>
        <taxon>Basidiomycota</taxon>
        <taxon>Agaricomycotina</taxon>
        <taxon>Agaricomycetes</taxon>
        <taxon>Agaricomycetidae</taxon>
        <taxon>Agaricales</taxon>
        <taxon>Marasmiineae</taxon>
        <taxon>Mycenaceae</taxon>
        <taxon>Mycena</taxon>
    </lineage>
</organism>
<dbReference type="InterPro" id="IPR007568">
    <property type="entry name" value="RTA1"/>
</dbReference>